<keyword evidence="2" id="KW-0805">Transcription regulation</keyword>
<evidence type="ECO:0000313" key="6">
    <source>
        <dbReference type="EMBL" id="OCG72679.1"/>
    </source>
</evidence>
<evidence type="ECO:0000313" key="7">
    <source>
        <dbReference type="Proteomes" id="UP000093355"/>
    </source>
</evidence>
<protein>
    <submittedName>
        <fullName evidence="6">Transcriptional regulator ArgP</fullName>
    </submittedName>
</protein>
<dbReference type="Pfam" id="PF00126">
    <property type="entry name" value="HTH_1"/>
    <property type="match status" value="1"/>
</dbReference>
<dbReference type="EMBL" id="LXMD01000029">
    <property type="protein sequence ID" value="OCG72679.1"/>
    <property type="molecule type" value="Genomic_DNA"/>
</dbReference>
<dbReference type="GO" id="GO:0003700">
    <property type="term" value="F:DNA-binding transcription factor activity"/>
    <property type="evidence" value="ECO:0007669"/>
    <property type="project" value="InterPro"/>
</dbReference>
<dbReference type="PROSITE" id="PS50931">
    <property type="entry name" value="HTH_LYSR"/>
    <property type="match status" value="1"/>
</dbReference>
<dbReference type="NCBIfam" id="NF002964">
    <property type="entry name" value="PRK03635.1"/>
    <property type="match status" value="1"/>
</dbReference>
<proteinExistence type="inferred from homology"/>
<dbReference type="Gene3D" id="1.10.10.10">
    <property type="entry name" value="Winged helix-like DNA-binding domain superfamily/Winged helix DNA-binding domain"/>
    <property type="match status" value="1"/>
</dbReference>
<dbReference type="AlphaFoldDB" id="A0A1B9N7V4"/>
<keyword evidence="4" id="KW-0010">Activator</keyword>
<dbReference type="Pfam" id="PF03466">
    <property type="entry name" value="LysR_substrate"/>
    <property type="match status" value="1"/>
</dbReference>
<evidence type="ECO:0000256" key="1">
    <source>
        <dbReference type="ARBA" id="ARBA00009437"/>
    </source>
</evidence>
<dbReference type="InterPro" id="IPR005119">
    <property type="entry name" value="LysR_subst-bd"/>
</dbReference>
<dbReference type="InterPro" id="IPR050176">
    <property type="entry name" value="LTTR"/>
</dbReference>
<evidence type="ECO:0000256" key="2">
    <source>
        <dbReference type="ARBA" id="ARBA00023015"/>
    </source>
</evidence>
<dbReference type="OrthoDB" id="3252676at2"/>
<dbReference type="SUPFAM" id="SSF53850">
    <property type="entry name" value="Periplasmic binding protein-like II"/>
    <property type="match status" value="1"/>
</dbReference>
<dbReference type="NCBIfam" id="TIGR03298">
    <property type="entry name" value="argP"/>
    <property type="match status" value="1"/>
</dbReference>
<dbReference type="Gene3D" id="3.40.190.290">
    <property type="match status" value="1"/>
</dbReference>
<sequence>MRIAPELAETVAAVVDAGSFELAAVDLRISPSAVSQRLRALESELGQVLVVRSRPVRATEAGEAVVRLARQYAVLEHDAARELGLGGARVQLPLAVNADSLATWIIGPLADFAARHPVDVELLRDDQDATADMLASGTAIGAVTSQAEPLAGCVVVPLGRMRYVASATPAYLERWLPDGATAEALASAPVIEFDRRDDLQSRWLAARGVDPSRPPRHYIPGSQDFVRAVQAGMGWGLVPVQMPGDGLVRIHDDEETVPLFWQRRHLRSPLLEELDAALVAAAAAALQR</sequence>
<gene>
    <name evidence="6" type="ORF">A7J15_10595</name>
</gene>
<dbReference type="Proteomes" id="UP000093355">
    <property type="component" value="Unassembled WGS sequence"/>
</dbReference>
<accession>A0A1B9N7V4</accession>
<evidence type="ECO:0000256" key="3">
    <source>
        <dbReference type="ARBA" id="ARBA00023125"/>
    </source>
</evidence>
<dbReference type="SUPFAM" id="SSF46785">
    <property type="entry name" value="Winged helix' DNA-binding domain"/>
    <property type="match status" value="1"/>
</dbReference>
<evidence type="ECO:0000256" key="5">
    <source>
        <dbReference type="ARBA" id="ARBA00023163"/>
    </source>
</evidence>
<organism evidence="6 7">
    <name type="scientific">Microbacterium sediminis</name>
    <dbReference type="NCBI Taxonomy" id="904291"/>
    <lineage>
        <taxon>Bacteria</taxon>
        <taxon>Bacillati</taxon>
        <taxon>Actinomycetota</taxon>
        <taxon>Actinomycetes</taxon>
        <taxon>Micrococcales</taxon>
        <taxon>Microbacteriaceae</taxon>
        <taxon>Microbacterium</taxon>
    </lineage>
</organism>
<keyword evidence="3" id="KW-0238">DNA-binding</keyword>
<dbReference type="InterPro" id="IPR036390">
    <property type="entry name" value="WH_DNA-bd_sf"/>
</dbReference>
<dbReference type="STRING" id="904291.A7J15_10595"/>
<dbReference type="PANTHER" id="PTHR30579">
    <property type="entry name" value="TRANSCRIPTIONAL REGULATOR"/>
    <property type="match status" value="1"/>
</dbReference>
<dbReference type="RefSeq" id="WP_067027743.1">
    <property type="nucleotide sequence ID" value="NZ_CP038256.1"/>
</dbReference>
<keyword evidence="5" id="KW-0804">Transcription</keyword>
<reference evidence="6 7" key="1">
    <citation type="submission" date="2016-05" db="EMBL/GenBank/DDBJ databases">
        <authorList>
            <person name="Lavstsen T."/>
            <person name="Jespersen J.S."/>
        </authorList>
    </citation>
    <scope>NUCLEOTIDE SEQUENCE [LARGE SCALE GENOMIC DNA]</scope>
    <source>
        <strain evidence="6 7">YLB-01</strain>
    </source>
</reference>
<dbReference type="PANTHER" id="PTHR30579:SF2">
    <property type="entry name" value="HTH-TYPE TRANSCRIPTIONAL REGULATOR ARGP"/>
    <property type="match status" value="1"/>
</dbReference>
<name>A0A1B9N7V4_9MICO</name>
<keyword evidence="7" id="KW-1185">Reference proteome</keyword>
<comment type="caution">
    <text evidence="6">The sequence shown here is derived from an EMBL/GenBank/DDBJ whole genome shotgun (WGS) entry which is preliminary data.</text>
</comment>
<dbReference type="GO" id="GO:0003677">
    <property type="term" value="F:DNA binding"/>
    <property type="evidence" value="ECO:0007669"/>
    <property type="project" value="UniProtKB-KW"/>
</dbReference>
<dbReference type="InterPro" id="IPR036388">
    <property type="entry name" value="WH-like_DNA-bd_sf"/>
</dbReference>
<dbReference type="InterPro" id="IPR017685">
    <property type="entry name" value="ArgP"/>
</dbReference>
<dbReference type="InterPro" id="IPR000847">
    <property type="entry name" value="LysR_HTH_N"/>
</dbReference>
<evidence type="ECO:0000256" key="4">
    <source>
        <dbReference type="ARBA" id="ARBA00023159"/>
    </source>
</evidence>
<comment type="similarity">
    <text evidence="1">Belongs to the LysR transcriptional regulatory family.</text>
</comment>